<keyword evidence="1" id="KW-1133">Transmembrane helix</keyword>
<reference evidence="2 3" key="1">
    <citation type="journal article" date="2012" name="FEBS Lett.">
        <title>Anammox organism KSU-1 expresses a NirK-type copper-containing nitrite reductase instead of a NirS-type with cytochrome cd1.</title>
        <authorList>
            <person name="Hira D."/>
            <person name="Toh H."/>
            <person name="Migita C.T."/>
            <person name="Okubo H."/>
            <person name="Nishiyama T."/>
            <person name="Hattori M."/>
            <person name="Furukawa K."/>
            <person name="Fujii T."/>
        </authorList>
    </citation>
    <scope>NUCLEOTIDE SEQUENCE [LARGE SCALE GENOMIC DNA]</scope>
</reference>
<feature type="transmembrane region" description="Helical" evidence="1">
    <location>
        <begin position="164"/>
        <end position="186"/>
    </location>
</feature>
<gene>
    <name evidence="2" type="ORF">KSU1_C1465</name>
</gene>
<evidence type="ECO:0000313" key="3">
    <source>
        <dbReference type="Proteomes" id="UP000002985"/>
    </source>
</evidence>
<feature type="transmembrane region" description="Helical" evidence="1">
    <location>
        <begin position="7"/>
        <end position="27"/>
    </location>
</feature>
<name>I3IMW6_9BACT</name>
<protein>
    <submittedName>
        <fullName evidence="2">Uncharacterized protein</fullName>
    </submittedName>
</protein>
<dbReference type="Proteomes" id="UP000002985">
    <property type="component" value="Unassembled WGS sequence"/>
</dbReference>
<feature type="transmembrane region" description="Helical" evidence="1">
    <location>
        <begin position="77"/>
        <end position="98"/>
    </location>
</feature>
<feature type="transmembrane region" description="Helical" evidence="1">
    <location>
        <begin position="39"/>
        <end position="56"/>
    </location>
</feature>
<dbReference type="EMBL" id="BAFH01000003">
    <property type="protein sequence ID" value="GAB63061.1"/>
    <property type="molecule type" value="Genomic_DNA"/>
</dbReference>
<keyword evidence="1" id="KW-0472">Membrane</keyword>
<proteinExistence type="predicted"/>
<sequence length="191" mass="22068">MRIFIRFVILIVCIIMTIVGAIFLEILLDLTGLESIKHLIGTIGSILIIISIVYSLRKRKFIFKSGKLKQWLIIHEWMTIAGTSLVFVHGGFHGHAVVPLLTTGVMFVTMVSGLVGRYLYLYVCEELSSRKKEPEEKRFPKEEIEDTISFLVITHRAMRHWRTIHIPIVFVLAMMVTFHVLSALYYDGFWQ</sequence>
<feature type="transmembrane region" description="Helical" evidence="1">
    <location>
        <begin position="104"/>
        <end position="123"/>
    </location>
</feature>
<organism evidence="2 3">
    <name type="scientific">Candidatus Jettenia caeni</name>
    <dbReference type="NCBI Taxonomy" id="247490"/>
    <lineage>
        <taxon>Bacteria</taxon>
        <taxon>Pseudomonadati</taxon>
        <taxon>Planctomycetota</taxon>
        <taxon>Candidatus Brocadiia</taxon>
        <taxon>Candidatus Brocadiales</taxon>
        <taxon>Candidatus Brocadiaceae</taxon>
        <taxon>Candidatus Jettenia</taxon>
    </lineage>
</organism>
<accession>I3IMW6</accession>
<keyword evidence="1" id="KW-0812">Transmembrane</keyword>
<dbReference type="OrthoDB" id="5763267at2"/>
<dbReference type="eggNOG" id="ENOG502ZU7A">
    <property type="taxonomic scope" value="Bacteria"/>
</dbReference>
<dbReference type="AlphaFoldDB" id="I3IMW6"/>
<comment type="caution">
    <text evidence="2">The sequence shown here is derived from an EMBL/GenBank/DDBJ whole genome shotgun (WGS) entry which is preliminary data.</text>
</comment>
<evidence type="ECO:0000256" key="1">
    <source>
        <dbReference type="SAM" id="Phobius"/>
    </source>
</evidence>
<evidence type="ECO:0000313" key="2">
    <source>
        <dbReference type="EMBL" id="GAB63061.1"/>
    </source>
</evidence>
<keyword evidence="3" id="KW-1185">Reference proteome</keyword>